<organism evidence="1 2">
    <name type="scientific">Periplaneta americana</name>
    <name type="common">American cockroach</name>
    <name type="synonym">Blatta americana</name>
    <dbReference type="NCBI Taxonomy" id="6978"/>
    <lineage>
        <taxon>Eukaryota</taxon>
        <taxon>Metazoa</taxon>
        <taxon>Ecdysozoa</taxon>
        <taxon>Arthropoda</taxon>
        <taxon>Hexapoda</taxon>
        <taxon>Insecta</taxon>
        <taxon>Pterygota</taxon>
        <taxon>Neoptera</taxon>
        <taxon>Polyneoptera</taxon>
        <taxon>Dictyoptera</taxon>
        <taxon>Blattodea</taxon>
        <taxon>Blattoidea</taxon>
        <taxon>Blattidae</taxon>
        <taxon>Blattinae</taxon>
        <taxon>Periplaneta</taxon>
    </lineage>
</organism>
<accession>A0ABQ8S855</accession>
<protein>
    <submittedName>
        <fullName evidence="1">Uncharacterized protein</fullName>
    </submittedName>
</protein>
<reference evidence="1 2" key="1">
    <citation type="journal article" date="2022" name="Allergy">
        <title>Genome assembly and annotation of Periplaneta americana reveal a comprehensive cockroach allergen profile.</title>
        <authorList>
            <person name="Wang L."/>
            <person name="Xiong Q."/>
            <person name="Saelim N."/>
            <person name="Wang L."/>
            <person name="Nong W."/>
            <person name="Wan A.T."/>
            <person name="Shi M."/>
            <person name="Liu X."/>
            <person name="Cao Q."/>
            <person name="Hui J.H.L."/>
            <person name="Sookrung N."/>
            <person name="Leung T.F."/>
            <person name="Tungtrongchitr A."/>
            <person name="Tsui S.K.W."/>
        </authorList>
    </citation>
    <scope>NUCLEOTIDE SEQUENCE [LARGE SCALE GENOMIC DNA]</scope>
    <source>
        <strain evidence="1">PWHHKU_190912</strain>
    </source>
</reference>
<evidence type="ECO:0000313" key="2">
    <source>
        <dbReference type="Proteomes" id="UP001148838"/>
    </source>
</evidence>
<dbReference type="Proteomes" id="UP001148838">
    <property type="component" value="Unassembled WGS sequence"/>
</dbReference>
<name>A0ABQ8S855_PERAM</name>
<keyword evidence="2" id="KW-1185">Reference proteome</keyword>
<proteinExistence type="predicted"/>
<sequence length="109" mass="12602">MAGLCDGGNEPLGSLKTSIKRNWKRNGEKAYWKTIDNDETVEAIRRAFFQSPKKSVRKCARPLGLPKTTVHRALKKRLHLIPYKLQLLYLQFNCTGNTPLYRTRDIRSL</sequence>
<dbReference type="EMBL" id="JAJSOF020000033">
    <property type="protein sequence ID" value="KAJ4430165.1"/>
    <property type="molecule type" value="Genomic_DNA"/>
</dbReference>
<comment type="caution">
    <text evidence="1">The sequence shown here is derived from an EMBL/GenBank/DDBJ whole genome shotgun (WGS) entry which is preliminary data.</text>
</comment>
<gene>
    <name evidence="1" type="ORF">ANN_22375</name>
</gene>
<evidence type="ECO:0000313" key="1">
    <source>
        <dbReference type="EMBL" id="KAJ4430165.1"/>
    </source>
</evidence>